<comment type="subunit">
    <text evidence="11">Heterotrimer of RecB, RecC and RecD. All subunits contribute to DNA-binding.</text>
</comment>
<reference evidence="13" key="2">
    <citation type="submission" date="2021-09" db="EMBL/GenBank/DDBJ databases">
        <authorList>
            <person name="Gilroy R."/>
        </authorList>
    </citation>
    <scope>NUCLEOTIDE SEQUENCE</scope>
    <source>
        <strain evidence="13">ChiGjej3B3-7470</strain>
    </source>
</reference>
<evidence type="ECO:0000259" key="12">
    <source>
        <dbReference type="SMART" id="SM00382"/>
    </source>
</evidence>
<comment type="function">
    <text evidence="11">A helicase/nuclease that prepares dsDNA breaks (DSB) for recombinational DNA repair. Binds to DSBs and unwinds DNA via a highly rapid and processive ATP-dependent bidirectional helicase activity. Unwinds dsDNA until it encounters a Chi (crossover hotspot instigator) sequence from the 3' direction. Cuts ssDNA a few nucleotides 3' to the Chi site. The properties and activities of the enzyme are changed at Chi. The Chi-altered holoenzyme produces a long 3'-ssDNA overhang and facilitates RecA-binding to the ssDNA for homologous DNA recombination and repair. Holoenzyme degrades any linearized DNA that is unable to undergo homologous recombination. In the holoenzyme this subunit has ssDNA-dependent ATPase and 5'-3' helicase activity. When added to pre-assembled RecBC greatly stimulates nuclease activity and augments holoenzyme processivity. Negatively regulates the RecA-loading ability of RecBCD.</text>
</comment>
<dbReference type="Pfam" id="PF21185">
    <property type="entry name" value="RecD_N"/>
    <property type="match status" value="1"/>
</dbReference>
<proteinExistence type="inferred from homology"/>
<dbReference type="GO" id="GO:0043139">
    <property type="term" value="F:5'-3' DNA helicase activity"/>
    <property type="evidence" value="ECO:0007669"/>
    <property type="project" value="UniProtKB-UniRule"/>
</dbReference>
<evidence type="ECO:0000256" key="10">
    <source>
        <dbReference type="ARBA" id="ARBA00023235"/>
    </source>
</evidence>
<dbReference type="Gene3D" id="1.10.10.1020">
    <property type="entry name" value="RecBCD complex, subunit RecD, N-terminal domain"/>
    <property type="match status" value="1"/>
</dbReference>
<dbReference type="PANTHER" id="PTHR43788">
    <property type="entry name" value="DNA2/NAM7 HELICASE FAMILY MEMBER"/>
    <property type="match status" value="1"/>
</dbReference>
<evidence type="ECO:0000256" key="9">
    <source>
        <dbReference type="ARBA" id="ARBA00023204"/>
    </source>
</evidence>
<dbReference type="InterPro" id="IPR027785">
    <property type="entry name" value="UvrD-like_helicase_C"/>
</dbReference>
<dbReference type="Pfam" id="PF13245">
    <property type="entry name" value="AAA_19"/>
    <property type="match status" value="1"/>
</dbReference>
<keyword evidence="2 11" id="KW-0547">Nucleotide-binding</keyword>
<evidence type="ECO:0000256" key="4">
    <source>
        <dbReference type="ARBA" id="ARBA00022801"/>
    </source>
</evidence>
<dbReference type="InterPro" id="IPR041851">
    <property type="entry name" value="RecD_N_sf"/>
</dbReference>
<dbReference type="InterPro" id="IPR050534">
    <property type="entry name" value="Coronavir_polyprotein_1ab"/>
</dbReference>
<dbReference type="EMBL" id="DYZF01000288">
    <property type="protein sequence ID" value="HJE52558.1"/>
    <property type="molecule type" value="Genomic_DNA"/>
</dbReference>
<sequence length="568" mass="60370">MSEIPIAATGTLRAFCDARMLQLIDFHVARRLAQLAGEADADVQLAFALAARELRLGSVCVDLATAPQLLKPEVDSDDGSAADDVTLPWPTDTAAWIATVEQSPAVATPGEPPRAFRLSGTLLYLERYWQEESTLAALLAERSALGEGTTHASRAWTVDERQEEAIEAATTLLTTVITGGPGTGKTTIVSTILDRLAPSNPSVALCAPTGKAAARLSTQVISLMQADVALWSGTIHKLLGIRPRSAEAEFSRSNPLPYDVVVVDETSMASLEIMRQLLEAVAPTTRLILLGDPQQLRSVEAGAVLADIERAHLVHAPGGAIVRLVTNHRSNQDITRVAAAIESGDVDAVRSAIEAAATVNLVEFDGDADPMSFPALREVLLQTASTVQAEALLGNGLEANTALNAHRILCGHREGPFGVGHWGRNARLWLAQQLPDYGYDHAPYVGQPLLILKNSDLLRNGETGVVVRNEMGDLTAVIDGGDGLQRLNPSLLDDAEDLHAMTIHKSQGSQFSHVSIVLPPLGSPLLTRELIYTAITRAQHGVTLYGSLEALDAAVVTPARRASGLGRA</sequence>
<comment type="similarity">
    <text evidence="11">Belongs to the RecD family.</text>
</comment>
<keyword evidence="10 11" id="KW-0413">Isomerase</keyword>
<evidence type="ECO:0000256" key="11">
    <source>
        <dbReference type="HAMAP-Rule" id="MF_01487"/>
    </source>
</evidence>
<keyword evidence="7 11" id="KW-0067">ATP-binding</keyword>
<reference evidence="13" key="1">
    <citation type="journal article" date="2021" name="PeerJ">
        <title>Extensive microbial diversity within the chicken gut microbiome revealed by metagenomics and culture.</title>
        <authorList>
            <person name="Gilroy R."/>
            <person name="Ravi A."/>
            <person name="Getino M."/>
            <person name="Pursley I."/>
            <person name="Horton D.L."/>
            <person name="Alikhan N.F."/>
            <person name="Baker D."/>
            <person name="Gharbi K."/>
            <person name="Hall N."/>
            <person name="Watson M."/>
            <person name="Adriaenssens E.M."/>
            <person name="Foster-Nyarko E."/>
            <person name="Jarju S."/>
            <person name="Secka A."/>
            <person name="Antonio M."/>
            <person name="Oren A."/>
            <person name="Chaudhuri R.R."/>
            <person name="La Ragione R."/>
            <person name="Hildebrand F."/>
            <person name="Pallen M.J."/>
        </authorList>
    </citation>
    <scope>NUCLEOTIDE SEQUENCE</scope>
    <source>
        <strain evidence="13">ChiGjej3B3-7470</strain>
    </source>
</reference>
<dbReference type="HAMAP" id="MF_01487">
    <property type="entry name" value="RecD"/>
    <property type="match status" value="1"/>
</dbReference>
<organism evidence="13 14">
    <name type="scientific">Tessaracoccus flavescens</name>
    <dbReference type="NCBI Taxonomy" id="399497"/>
    <lineage>
        <taxon>Bacteria</taxon>
        <taxon>Bacillati</taxon>
        <taxon>Actinomycetota</taxon>
        <taxon>Actinomycetes</taxon>
        <taxon>Propionibacteriales</taxon>
        <taxon>Propionibacteriaceae</taxon>
        <taxon>Tessaracoccus</taxon>
    </lineage>
</organism>
<dbReference type="PANTHER" id="PTHR43788:SF6">
    <property type="entry name" value="DNA HELICASE B"/>
    <property type="match status" value="1"/>
</dbReference>
<evidence type="ECO:0000256" key="6">
    <source>
        <dbReference type="ARBA" id="ARBA00022839"/>
    </source>
</evidence>
<dbReference type="EC" id="5.6.2.3" evidence="11"/>
<dbReference type="GO" id="GO:0003677">
    <property type="term" value="F:DNA binding"/>
    <property type="evidence" value="ECO:0007669"/>
    <property type="project" value="UniProtKB-UniRule"/>
</dbReference>
<dbReference type="InterPro" id="IPR003593">
    <property type="entry name" value="AAA+_ATPase"/>
</dbReference>
<dbReference type="GO" id="GO:0000724">
    <property type="term" value="P:double-strand break repair via homologous recombination"/>
    <property type="evidence" value="ECO:0007669"/>
    <property type="project" value="UniProtKB-UniRule"/>
</dbReference>
<comment type="caution">
    <text evidence="13">The sequence shown here is derived from an EMBL/GenBank/DDBJ whole genome shotgun (WGS) entry which is preliminary data.</text>
</comment>
<protein>
    <recommendedName>
        <fullName evidence="11">RecBCD enzyme subunit RecD</fullName>
        <ecNumber evidence="11">5.6.2.3</ecNumber>
    </recommendedName>
    <alternativeName>
        <fullName evidence="11">DNA 5'-3' helicase subunit RecD</fullName>
    </alternativeName>
    <alternativeName>
        <fullName evidence="11">Exonuclease V subunit RecD</fullName>
        <shortName evidence="11">ExoV subunit RecD</shortName>
    </alternativeName>
    <alternativeName>
        <fullName evidence="11">Helicase/nuclease RecBCD subunit RecD</fullName>
    </alternativeName>
</protein>
<dbReference type="GO" id="GO:0009338">
    <property type="term" value="C:exodeoxyribonuclease V complex"/>
    <property type="evidence" value="ECO:0007669"/>
    <property type="project" value="InterPro"/>
</dbReference>
<dbReference type="SMART" id="SM00382">
    <property type="entry name" value="AAA"/>
    <property type="match status" value="1"/>
</dbReference>
<evidence type="ECO:0000256" key="5">
    <source>
        <dbReference type="ARBA" id="ARBA00022806"/>
    </source>
</evidence>
<evidence type="ECO:0000256" key="1">
    <source>
        <dbReference type="ARBA" id="ARBA00022722"/>
    </source>
</evidence>
<evidence type="ECO:0000313" key="13">
    <source>
        <dbReference type="EMBL" id="HJE52558.1"/>
    </source>
</evidence>
<evidence type="ECO:0000256" key="7">
    <source>
        <dbReference type="ARBA" id="ARBA00022840"/>
    </source>
</evidence>
<dbReference type="GO" id="GO:0005524">
    <property type="term" value="F:ATP binding"/>
    <property type="evidence" value="ECO:0007669"/>
    <property type="project" value="UniProtKB-UniRule"/>
</dbReference>
<keyword evidence="6 11" id="KW-0269">Exonuclease</keyword>
<dbReference type="GO" id="GO:0008854">
    <property type="term" value="F:exodeoxyribonuclease V activity"/>
    <property type="evidence" value="ECO:0007669"/>
    <property type="project" value="InterPro"/>
</dbReference>
<gene>
    <name evidence="11 13" type="primary">recD</name>
    <name evidence="13" type="ORF">K8V15_11395</name>
</gene>
<keyword evidence="3 11" id="KW-0227">DNA damage</keyword>
<keyword evidence="9 11" id="KW-0234">DNA repair</keyword>
<accession>A0A921EQ04</accession>
<dbReference type="NCBIfam" id="TIGR01447">
    <property type="entry name" value="recD"/>
    <property type="match status" value="1"/>
</dbReference>
<evidence type="ECO:0000313" key="14">
    <source>
        <dbReference type="Proteomes" id="UP000712713"/>
    </source>
</evidence>
<evidence type="ECO:0000256" key="2">
    <source>
        <dbReference type="ARBA" id="ARBA00022741"/>
    </source>
</evidence>
<keyword evidence="4 11" id="KW-0378">Hydrolase</keyword>
<dbReference type="InterPro" id="IPR049550">
    <property type="entry name" value="RecD_N"/>
</dbReference>
<dbReference type="CDD" id="cd18809">
    <property type="entry name" value="SF1_C_RecD"/>
    <property type="match status" value="1"/>
</dbReference>
<comment type="catalytic activity">
    <reaction evidence="11">
        <text>ATP + H2O = ADP + phosphate + H(+)</text>
        <dbReference type="Rhea" id="RHEA:13065"/>
        <dbReference type="ChEBI" id="CHEBI:15377"/>
        <dbReference type="ChEBI" id="CHEBI:15378"/>
        <dbReference type="ChEBI" id="CHEBI:30616"/>
        <dbReference type="ChEBI" id="CHEBI:43474"/>
        <dbReference type="ChEBI" id="CHEBI:456216"/>
        <dbReference type="EC" id="5.6.2.3"/>
    </reaction>
</comment>
<comment type="miscellaneous">
    <text evidence="11">In the RecBCD complex, RecB has a slow 3'-5' helicase, an exonuclease activity and loads RecA onto ssDNA, RecD has a fast 5'-3' helicase activity, while RecC stimulates the ATPase and processivity of the RecB helicase and contributes to recognition of the Chi site.</text>
</comment>
<dbReference type="SUPFAM" id="SSF52540">
    <property type="entry name" value="P-loop containing nucleoside triphosphate hydrolases"/>
    <property type="match status" value="1"/>
</dbReference>
<keyword evidence="1 11" id="KW-0540">Nuclease</keyword>
<keyword evidence="5 11" id="KW-0347">Helicase</keyword>
<dbReference type="Pfam" id="PF13538">
    <property type="entry name" value="UvrD_C_2"/>
    <property type="match status" value="1"/>
</dbReference>
<name>A0A921EQ04_9ACTN</name>
<dbReference type="Gene3D" id="3.40.50.300">
    <property type="entry name" value="P-loop containing nucleotide triphosphate hydrolases"/>
    <property type="match status" value="3"/>
</dbReference>
<dbReference type="AlphaFoldDB" id="A0A921EQ04"/>
<dbReference type="CDD" id="cd17933">
    <property type="entry name" value="DEXSc_RecD-like"/>
    <property type="match status" value="1"/>
</dbReference>
<dbReference type="InterPro" id="IPR027417">
    <property type="entry name" value="P-loop_NTPase"/>
</dbReference>
<dbReference type="InterPro" id="IPR006344">
    <property type="entry name" value="RecD"/>
</dbReference>
<feature type="domain" description="AAA+ ATPase" evidence="12">
    <location>
        <begin position="171"/>
        <end position="319"/>
    </location>
</feature>
<evidence type="ECO:0000256" key="8">
    <source>
        <dbReference type="ARBA" id="ARBA00023125"/>
    </source>
</evidence>
<evidence type="ECO:0000256" key="3">
    <source>
        <dbReference type="ARBA" id="ARBA00022763"/>
    </source>
</evidence>
<keyword evidence="8 11" id="KW-0238">DNA-binding</keyword>
<dbReference type="GO" id="GO:0017116">
    <property type="term" value="F:single-stranded DNA helicase activity"/>
    <property type="evidence" value="ECO:0007669"/>
    <property type="project" value="TreeGrafter"/>
</dbReference>
<dbReference type="Proteomes" id="UP000712713">
    <property type="component" value="Unassembled WGS sequence"/>
</dbReference>
<feature type="binding site" evidence="11">
    <location>
        <begin position="179"/>
        <end position="186"/>
    </location>
    <ligand>
        <name>ATP</name>
        <dbReference type="ChEBI" id="CHEBI:30616"/>
    </ligand>
</feature>